<keyword evidence="9" id="KW-0539">Nucleus</keyword>
<keyword evidence="7 9" id="KW-0131">Cell cycle</keyword>
<evidence type="ECO:0000313" key="12">
    <source>
        <dbReference type="EMBL" id="KAF2717715.1"/>
    </source>
</evidence>
<dbReference type="PANTHER" id="PTHR14281">
    <property type="entry name" value="KINETOCHORE PROTEIN SPC25-RELATED"/>
    <property type="match status" value="1"/>
</dbReference>
<dbReference type="InterPro" id="IPR013255">
    <property type="entry name" value="Spc25_C"/>
</dbReference>
<accession>A0A9P4Q1F1</accession>
<dbReference type="InterPro" id="IPR045143">
    <property type="entry name" value="Spc25"/>
</dbReference>
<sequence length="256" mass="29716">MTPNRFGTTWSGGQQNGYPANAVSMADTLPEIDFNFNDLRERMARFTTRFDEFIERGRKRVLEERNSFRIGVTELQDSQSKRRHAIAELEGRCDEHADTLAKEAQETQEMRDAIASLEQQRGEQRARRDGLRAEIESVQYSVRQRREAQATFQRSLDAQARHNAPELRFWEQCLGLRIEGAGGDRLRFVFRCVDGRDPERECWFELDTGGRECRVPDSMPKLDREDVDGALEKMQAGEFSKFLKLMRLLFVEVCRG</sequence>
<evidence type="ECO:0000256" key="1">
    <source>
        <dbReference type="ARBA" id="ARBA00006379"/>
    </source>
</evidence>
<evidence type="ECO:0000256" key="6">
    <source>
        <dbReference type="ARBA" id="ARBA00023054"/>
    </source>
</evidence>
<keyword evidence="4 9" id="KW-0498">Mitosis</keyword>
<comment type="caution">
    <text evidence="12">The sequence shown here is derived from an EMBL/GenBank/DDBJ whole genome shotgun (WGS) entry which is preliminary data.</text>
</comment>
<feature type="domain" description="Chromosome segregation protein Spc25 C-terminal" evidence="11">
    <location>
        <begin position="182"/>
        <end position="251"/>
    </location>
</feature>
<reference evidence="12" key="1">
    <citation type="journal article" date="2020" name="Stud. Mycol.">
        <title>101 Dothideomycetes genomes: a test case for predicting lifestyles and emergence of pathogens.</title>
        <authorList>
            <person name="Haridas S."/>
            <person name="Albert R."/>
            <person name="Binder M."/>
            <person name="Bloem J."/>
            <person name="Labutti K."/>
            <person name="Salamov A."/>
            <person name="Andreopoulos B."/>
            <person name="Baker S."/>
            <person name="Barry K."/>
            <person name="Bills G."/>
            <person name="Bluhm B."/>
            <person name="Cannon C."/>
            <person name="Castanera R."/>
            <person name="Culley D."/>
            <person name="Daum C."/>
            <person name="Ezra D."/>
            <person name="Gonzalez J."/>
            <person name="Henrissat B."/>
            <person name="Kuo A."/>
            <person name="Liang C."/>
            <person name="Lipzen A."/>
            <person name="Lutzoni F."/>
            <person name="Magnuson J."/>
            <person name="Mondo S."/>
            <person name="Nolan M."/>
            <person name="Ohm R."/>
            <person name="Pangilinan J."/>
            <person name="Park H.-J."/>
            <person name="Ramirez L."/>
            <person name="Alfaro M."/>
            <person name="Sun H."/>
            <person name="Tritt A."/>
            <person name="Yoshinaga Y."/>
            <person name="Zwiers L.-H."/>
            <person name="Turgeon B."/>
            <person name="Goodwin S."/>
            <person name="Spatafora J."/>
            <person name="Crous P."/>
            <person name="Grigoriev I."/>
        </authorList>
    </citation>
    <scope>NUCLEOTIDE SEQUENCE</scope>
    <source>
        <strain evidence="12">CBS 116435</strain>
    </source>
</reference>
<keyword evidence="6 10" id="KW-0175">Coiled coil</keyword>
<dbReference type="Gene3D" id="3.30.457.50">
    <property type="entry name" value="Chromosome segregation protein Spc25"/>
    <property type="match status" value="1"/>
</dbReference>
<evidence type="ECO:0000256" key="2">
    <source>
        <dbReference type="ARBA" id="ARBA00022454"/>
    </source>
</evidence>
<comment type="similarity">
    <text evidence="1 9">Belongs to the SPC25 family.</text>
</comment>
<name>A0A9P4Q1F1_9PEZI</name>
<dbReference type="Proteomes" id="UP000799441">
    <property type="component" value="Unassembled WGS sequence"/>
</dbReference>
<keyword evidence="13" id="KW-1185">Reference proteome</keyword>
<dbReference type="CDD" id="cd23784">
    <property type="entry name" value="RWD_Spc25"/>
    <property type="match status" value="1"/>
</dbReference>
<evidence type="ECO:0000256" key="5">
    <source>
        <dbReference type="ARBA" id="ARBA00022838"/>
    </source>
</evidence>
<dbReference type="EMBL" id="MU003838">
    <property type="protein sequence ID" value="KAF2717715.1"/>
    <property type="molecule type" value="Genomic_DNA"/>
</dbReference>
<dbReference type="FunFam" id="3.30.457.50:FF:000001">
    <property type="entry name" value="Probable kinetochore protein spc25"/>
    <property type="match status" value="1"/>
</dbReference>
<keyword evidence="5 9" id="KW-0995">Kinetochore</keyword>
<protein>
    <recommendedName>
        <fullName evidence="9">Kinetochore protein SPC25</fullName>
    </recommendedName>
</protein>
<evidence type="ECO:0000256" key="8">
    <source>
        <dbReference type="ARBA" id="ARBA00023328"/>
    </source>
</evidence>
<dbReference type="OrthoDB" id="4056921at2759"/>
<dbReference type="AlphaFoldDB" id="A0A9P4Q1F1"/>
<evidence type="ECO:0000313" key="13">
    <source>
        <dbReference type="Proteomes" id="UP000799441"/>
    </source>
</evidence>
<evidence type="ECO:0000256" key="7">
    <source>
        <dbReference type="ARBA" id="ARBA00023306"/>
    </source>
</evidence>
<evidence type="ECO:0000259" key="11">
    <source>
        <dbReference type="Pfam" id="PF08234"/>
    </source>
</evidence>
<feature type="coiled-coil region" evidence="10">
    <location>
        <begin position="86"/>
        <end position="134"/>
    </location>
</feature>
<dbReference type="GO" id="GO:0051301">
    <property type="term" value="P:cell division"/>
    <property type="evidence" value="ECO:0007669"/>
    <property type="project" value="UniProtKB-UniRule"/>
</dbReference>
<evidence type="ECO:0000256" key="9">
    <source>
        <dbReference type="RuleBase" id="RU367150"/>
    </source>
</evidence>
<gene>
    <name evidence="12" type="ORF">K431DRAFT_288326</name>
</gene>
<comment type="subcellular location">
    <subcellularLocation>
        <location evidence="9">Nucleus</location>
    </subcellularLocation>
    <subcellularLocation>
        <location evidence="9">Chromosome</location>
        <location evidence="9">Centromere</location>
        <location evidence="9">Kinetochore</location>
    </subcellularLocation>
</comment>
<dbReference type="Pfam" id="PF08234">
    <property type="entry name" value="Spindle_Spc25"/>
    <property type="match status" value="1"/>
</dbReference>
<dbReference type="GO" id="GO:0005634">
    <property type="term" value="C:nucleus"/>
    <property type="evidence" value="ECO:0007669"/>
    <property type="project" value="UniProtKB-SubCell"/>
</dbReference>
<comment type="subunit">
    <text evidence="9">Component of the NDC80 complex.</text>
</comment>
<evidence type="ECO:0000256" key="4">
    <source>
        <dbReference type="ARBA" id="ARBA00022776"/>
    </source>
</evidence>
<evidence type="ECO:0000256" key="3">
    <source>
        <dbReference type="ARBA" id="ARBA00022618"/>
    </source>
</evidence>
<evidence type="ECO:0000256" key="10">
    <source>
        <dbReference type="SAM" id="Coils"/>
    </source>
</evidence>
<keyword evidence="8 9" id="KW-0137">Centromere</keyword>
<organism evidence="12 13">
    <name type="scientific">Polychaeton citri CBS 116435</name>
    <dbReference type="NCBI Taxonomy" id="1314669"/>
    <lineage>
        <taxon>Eukaryota</taxon>
        <taxon>Fungi</taxon>
        <taxon>Dikarya</taxon>
        <taxon>Ascomycota</taxon>
        <taxon>Pezizomycotina</taxon>
        <taxon>Dothideomycetes</taxon>
        <taxon>Dothideomycetidae</taxon>
        <taxon>Capnodiales</taxon>
        <taxon>Capnodiaceae</taxon>
        <taxon>Polychaeton</taxon>
    </lineage>
</organism>
<proteinExistence type="inferred from homology"/>
<comment type="function">
    <text evidence="9">Acts as a component of the essential kinetochore-associated NDC80 complex, which is required for chromosome segregation and spindle checkpoint activity.</text>
</comment>
<dbReference type="PANTHER" id="PTHR14281:SF0">
    <property type="entry name" value="KINETOCHORE PROTEIN SPC25"/>
    <property type="match status" value="1"/>
</dbReference>
<keyword evidence="3 9" id="KW-0132">Cell division</keyword>
<dbReference type="GO" id="GO:0007059">
    <property type="term" value="P:chromosome segregation"/>
    <property type="evidence" value="ECO:0007669"/>
    <property type="project" value="InterPro"/>
</dbReference>
<keyword evidence="2 9" id="KW-0158">Chromosome</keyword>
<dbReference type="GO" id="GO:0031262">
    <property type="term" value="C:Ndc80 complex"/>
    <property type="evidence" value="ECO:0007669"/>
    <property type="project" value="InterPro"/>
</dbReference>